<dbReference type="OMA" id="DCAFAAT"/>
<dbReference type="AlphaFoldDB" id="O62519"/>
<dbReference type="Gene3D" id="3.30.470.160">
    <property type="entry name" value="Inositol polyphosphate kinase"/>
    <property type="match status" value="1"/>
</dbReference>
<dbReference type="InParanoid" id="O62519"/>
<dbReference type="OrthoDB" id="338650at2759"/>
<keyword evidence="3" id="KW-0547">Nucleotide-binding</keyword>
<keyword evidence="10" id="KW-1185">Reference proteome</keyword>
<dbReference type="WormBase" id="ZK795.1">
    <property type="protein sequence ID" value="CE43820"/>
    <property type="gene ID" value="WBGene00014081"/>
    <property type="gene designation" value="ipmk-1"/>
</dbReference>
<evidence type="ECO:0000313" key="9">
    <source>
        <dbReference type="EMBL" id="CAB05842.3"/>
    </source>
</evidence>
<dbReference type="InterPro" id="IPR005522">
    <property type="entry name" value="IPK"/>
</dbReference>
<dbReference type="AGR" id="WB:WBGene00014081"/>
<evidence type="ECO:0007829" key="12">
    <source>
        <dbReference type="PeptideAtlas" id="O62519"/>
    </source>
</evidence>
<dbReference type="UCSC" id="ZK795.1">
    <property type="organism name" value="c. elegans"/>
</dbReference>
<evidence type="ECO:0000256" key="8">
    <source>
        <dbReference type="RuleBase" id="RU363090"/>
    </source>
</evidence>
<dbReference type="InterPro" id="IPR038286">
    <property type="entry name" value="IPK_sf"/>
</dbReference>
<dbReference type="STRING" id="6239.ZK795.1.1"/>
<dbReference type="CTD" id="191426"/>
<dbReference type="SMR" id="O62519"/>
<evidence type="ECO:0000256" key="2">
    <source>
        <dbReference type="ARBA" id="ARBA00022679"/>
    </source>
</evidence>
<evidence type="ECO:0000256" key="6">
    <source>
        <dbReference type="ARBA" id="ARBA00036164"/>
    </source>
</evidence>
<dbReference type="GO" id="GO:0051765">
    <property type="term" value="F:inositol tetrakisphosphate kinase activity"/>
    <property type="evidence" value="ECO:0000318"/>
    <property type="project" value="GO_Central"/>
</dbReference>
<dbReference type="PhylomeDB" id="O62519"/>
<comment type="catalytic activity">
    <reaction evidence="6">
        <text>1D-myo-inositol 1,4,5-trisphosphate + 2 ATP = 1D-myo-inositol 1,3,4,5,6-pentakisphosphate + 2 ADP + 2 H(+)</text>
        <dbReference type="Rhea" id="RHEA:32359"/>
        <dbReference type="ChEBI" id="CHEBI:15378"/>
        <dbReference type="ChEBI" id="CHEBI:30616"/>
        <dbReference type="ChEBI" id="CHEBI:57733"/>
        <dbReference type="ChEBI" id="CHEBI:203600"/>
        <dbReference type="ChEBI" id="CHEBI:456216"/>
        <dbReference type="EC" id="2.7.1.151"/>
    </reaction>
</comment>
<dbReference type="GO" id="GO:0005737">
    <property type="term" value="C:cytoplasm"/>
    <property type="evidence" value="ECO:0000318"/>
    <property type="project" value="GO_Central"/>
</dbReference>
<keyword evidence="5" id="KW-0067">ATP-binding</keyword>
<dbReference type="DIP" id="DIP-25248N"/>
<dbReference type="GO" id="GO:0005634">
    <property type="term" value="C:nucleus"/>
    <property type="evidence" value="ECO:0000318"/>
    <property type="project" value="GO_Central"/>
</dbReference>
<protein>
    <recommendedName>
        <fullName evidence="8">Kinase</fullName>
        <ecNumber evidence="8">2.7.-.-</ecNumber>
    </recommendedName>
</protein>
<gene>
    <name evidence="9 11" type="primary">ipmk-1</name>
    <name evidence="9" type="ORF">CELE_ZK795.1</name>
    <name evidence="11" type="ORF">ZK795.1</name>
</gene>
<comment type="similarity">
    <text evidence="1 8">Belongs to the inositol phosphokinase (IPK) family.</text>
</comment>
<dbReference type="Bgee" id="WBGene00014081">
    <property type="expression patterns" value="Expressed in pharyngeal muscle cell (C elegans) and 3 other cell types or tissues"/>
</dbReference>
<evidence type="ECO:0000256" key="1">
    <source>
        <dbReference type="ARBA" id="ARBA00007374"/>
    </source>
</evidence>
<organism evidence="9 10">
    <name type="scientific">Caenorhabditis elegans</name>
    <dbReference type="NCBI Taxonomy" id="6239"/>
    <lineage>
        <taxon>Eukaryota</taxon>
        <taxon>Metazoa</taxon>
        <taxon>Ecdysozoa</taxon>
        <taxon>Nematoda</taxon>
        <taxon>Chromadorea</taxon>
        <taxon>Rhabditida</taxon>
        <taxon>Rhabditina</taxon>
        <taxon>Rhabditomorpha</taxon>
        <taxon>Rhabditoidea</taxon>
        <taxon>Rhabditidae</taxon>
        <taxon>Peloderinae</taxon>
        <taxon>Caenorhabditis</taxon>
    </lineage>
</organism>
<evidence type="ECO:0000256" key="5">
    <source>
        <dbReference type="ARBA" id="ARBA00022840"/>
    </source>
</evidence>
<evidence type="ECO:0000313" key="11">
    <source>
        <dbReference type="WormBase" id="ZK795.1"/>
    </source>
</evidence>
<dbReference type="GO" id="GO:0005524">
    <property type="term" value="F:ATP binding"/>
    <property type="evidence" value="ECO:0007669"/>
    <property type="project" value="UniProtKB-KW"/>
</dbReference>
<proteinExistence type="evidence at protein level"/>
<evidence type="ECO:0000256" key="4">
    <source>
        <dbReference type="ARBA" id="ARBA00022777"/>
    </source>
</evidence>
<accession>O62519</accession>
<reference evidence="9 10" key="1">
    <citation type="journal article" date="1998" name="Science">
        <title>Genome sequence of the nematode C. elegans: a platform for investigating biology.</title>
        <authorList>
            <consortium name="The C. elegans sequencing consortium"/>
            <person name="Sulson J.E."/>
            <person name="Waterston R."/>
        </authorList>
    </citation>
    <scope>NUCLEOTIDE SEQUENCE [LARGE SCALE GENOMIC DNA]</scope>
    <source>
        <strain evidence="9 10">Bristol N2</strain>
    </source>
</reference>
<dbReference type="HOGENOM" id="CLU_042569_1_2_1"/>
<dbReference type="GO" id="GO:0047326">
    <property type="term" value="F:inositol-1,3,4,6-tetrakisphosphate 5-kinase activity"/>
    <property type="evidence" value="ECO:0007669"/>
    <property type="project" value="RHEA"/>
</dbReference>
<dbReference type="EMBL" id="BX284604">
    <property type="protein sequence ID" value="CAB05842.3"/>
    <property type="molecule type" value="Genomic_DNA"/>
</dbReference>
<dbReference type="GO" id="GO:0032958">
    <property type="term" value="P:inositol phosphate biosynthetic process"/>
    <property type="evidence" value="ECO:0000318"/>
    <property type="project" value="GO_Central"/>
</dbReference>
<name>O62519_CAEEL</name>
<keyword evidence="12" id="KW-1267">Proteomics identification</keyword>
<dbReference type="Pfam" id="PF03770">
    <property type="entry name" value="IPK"/>
    <property type="match status" value="1"/>
</dbReference>
<dbReference type="RefSeq" id="NP_502402.3">
    <property type="nucleotide sequence ID" value="NM_070001.3"/>
</dbReference>
<dbReference type="FunCoup" id="O62519">
    <property type="interactions" value="1478"/>
</dbReference>
<evidence type="ECO:0000313" key="10">
    <source>
        <dbReference type="Proteomes" id="UP000001940"/>
    </source>
</evidence>
<dbReference type="SUPFAM" id="SSF56104">
    <property type="entry name" value="SAICAR synthase-like"/>
    <property type="match status" value="1"/>
</dbReference>
<comment type="catalytic activity">
    <reaction evidence="7">
        <text>1D-myo-inositol 1,3,4,6-tetrakisphosphate + ATP = 1D-myo-inositol 1,3,4,5,6-pentakisphosphate + ADP + H(+)</text>
        <dbReference type="Rhea" id="RHEA:12717"/>
        <dbReference type="ChEBI" id="CHEBI:15378"/>
        <dbReference type="ChEBI" id="CHEBI:30616"/>
        <dbReference type="ChEBI" id="CHEBI:57660"/>
        <dbReference type="ChEBI" id="CHEBI:57733"/>
        <dbReference type="ChEBI" id="CHEBI:456216"/>
        <dbReference type="EC" id="2.7.1.140"/>
    </reaction>
</comment>
<dbReference type="EC" id="2.7.-.-" evidence="8"/>
<dbReference type="PaxDb" id="6239-ZK795.1"/>
<keyword evidence="2 8" id="KW-0808">Transferase</keyword>
<dbReference type="PANTHER" id="PTHR12400:SF51">
    <property type="entry name" value="INOSITOL POLYPHOSPHATE MULTIKINASE"/>
    <property type="match status" value="1"/>
</dbReference>
<dbReference type="KEGG" id="cel:CELE_ZK795.1"/>
<dbReference type="Reactome" id="R-CEL-1855191">
    <property type="pathway name" value="Synthesis of IPs in the nucleus"/>
</dbReference>
<dbReference type="GeneID" id="191426"/>
<keyword evidence="4 8" id="KW-0418">Kinase</keyword>
<dbReference type="GO" id="GO:0008440">
    <property type="term" value="F:inositol-1,4,5-trisphosphate 3-kinase activity"/>
    <property type="evidence" value="ECO:0000318"/>
    <property type="project" value="GO_Central"/>
</dbReference>
<dbReference type="eggNOG" id="KOG1620">
    <property type="taxonomic scope" value="Eukaryota"/>
</dbReference>
<sequence>MSVLSNDGLPEKYQWFSDQIAGHHPSVIKNGKREIGLLKIPGSREILKPKQDASRGEKEVALYELLRSCTTSPSTPPESTTSDELRKRVRMEDIEMLCKLTADFYGIQTIFVDGQDREFLAMEDVTIGYQRPAILDLKMGQVTYDPIAKPEKIEKERIKYPPQAKMGMRILGYRIHRSDNQVEVRDKDWGKSFDETTVETGLREFFSARSEADLNQVLLEALDKLKIIKNFFETQRSLQFFASSLLFVFEADKELPINMRIVMIDFSHAFASSGEPDNGYSLGIQNLEKFLNNIISS</sequence>
<dbReference type="PANTHER" id="PTHR12400">
    <property type="entry name" value="INOSITOL POLYPHOSPHATE KINASE"/>
    <property type="match status" value="1"/>
</dbReference>
<dbReference type="PeptideAtlas" id="O62519"/>
<dbReference type="Proteomes" id="UP000001940">
    <property type="component" value="Chromosome IV"/>
</dbReference>
<evidence type="ECO:0000256" key="7">
    <source>
        <dbReference type="ARBA" id="ARBA00036525"/>
    </source>
</evidence>
<evidence type="ECO:0000256" key="3">
    <source>
        <dbReference type="ARBA" id="ARBA00022741"/>
    </source>
</evidence>